<feature type="compositionally biased region" description="Polar residues" evidence="1">
    <location>
        <begin position="71"/>
        <end position="80"/>
    </location>
</feature>
<dbReference type="EMBL" id="CCKQ01017945">
    <property type="protein sequence ID" value="CDW89871.1"/>
    <property type="molecule type" value="Genomic_DNA"/>
</dbReference>
<dbReference type="InParanoid" id="A0A078B6P9"/>
<dbReference type="AlphaFoldDB" id="A0A078B6P9"/>
<name>A0A078B6P9_STYLE</name>
<reference evidence="2 3" key="1">
    <citation type="submission" date="2014-06" db="EMBL/GenBank/DDBJ databases">
        <authorList>
            <person name="Swart Estienne"/>
        </authorList>
    </citation>
    <scope>NUCLEOTIDE SEQUENCE [LARGE SCALE GENOMIC DNA]</scope>
    <source>
        <strain evidence="2 3">130c</strain>
    </source>
</reference>
<feature type="region of interest" description="Disordered" evidence="1">
    <location>
        <begin position="69"/>
        <end position="88"/>
    </location>
</feature>
<feature type="region of interest" description="Disordered" evidence="1">
    <location>
        <begin position="414"/>
        <end position="465"/>
    </location>
</feature>
<feature type="compositionally biased region" description="Basic and acidic residues" evidence="1">
    <location>
        <begin position="21"/>
        <end position="32"/>
    </location>
</feature>
<feature type="compositionally biased region" description="Polar residues" evidence="1">
    <location>
        <begin position="142"/>
        <end position="157"/>
    </location>
</feature>
<feature type="region of interest" description="Disordered" evidence="1">
    <location>
        <begin position="13"/>
        <end position="32"/>
    </location>
</feature>
<evidence type="ECO:0000256" key="1">
    <source>
        <dbReference type="SAM" id="MobiDB-lite"/>
    </source>
</evidence>
<feature type="region of interest" description="Disordered" evidence="1">
    <location>
        <begin position="137"/>
        <end position="163"/>
    </location>
</feature>
<feature type="compositionally biased region" description="Polar residues" evidence="1">
    <location>
        <begin position="430"/>
        <end position="465"/>
    </location>
</feature>
<dbReference type="Proteomes" id="UP000039865">
    <property type="component" value="Unassembled WGS sequence"/>
</dbReference>
<protein>
    <submittedName>
        <fullName evidence="2">Uncharacterized protein</fullName>
    </submittedName>
</protein>
<sequence length="718" mass="82427">MIQKQYANIERKLTSISKNQKPSENENKLNRHALPDDVRQIVSPKKVIPMSRRDSFTLLKRQLEKQPIKTAKTQVQSPAQGESDLETGGIALDDTDEWINNYYSGLMLLDEQFQNRLQMAKQKGFQHSGTMMNKSLLGSPRKGQNSTKVTFGDSVNGSPHKDADSFSQAFNFDKSNYKDIGEKYMLDLREQTRRYEHDQFVKKIQSTNENGETNLKALSIMEMTPAQKQEFLLQRKLQQKKAQENGIDPLKSLILEQKESACSAFVHSNTRRSNKNSNHSSPVNILSVAAVLSQPQKEINLGLAKETQAYTQVFKQTFSDYRKLNKLYENEKLKEKLKERGSLYGVPSTVYSQEKEIQELISKMPPMITKPNSLLNGGEIDKKYQIFQEKTKQIYEEADEELYGDNSQIYKNKNNSFTDGTLTKKRHDNNLNTYNQDSNSGELPQLRNQKSSQSHNFPGTSPNATGQSQIAHVIKIHQNHQLTVGKPKKQLATSLDLKEREFLKQCIYEETFGYKDKIEKKFHDKFNWSIMMDPDSTKTKNEIMREIKIYQMKQRNLPNFIRKKREEILSNVNNNETNYLQRSMSTDVKLEQNGSSFLQDIKQPNGTKLSQKYNQIQQQNEIDECQLKEEFVDYVKEILTKTSGAANQTSGKKKQQKITQKSLTEDIAQFLKDGLENKKQALNSVTIPDILRSQIRKDGLVNKSYGGSSSKNQAAVSQ</sequence>
<gene>
    <name evidence="2" type="primary">Contig14917.g15898</name>
    <name evidence="2" type="ORF">STYLEM_19011</name>
</gene>
<accession>A0A078B6P9</accession>
<evidence type="ECO:0000313" key="2">
    <source>
        <dbReference type="EMBL" id="CDW89871.1"/>
    </source>
</evidence>
<organism evidence="2 3">
    <name type="scientific">Stylonychia lemnae</name>
    <name type="common">Ciliate</name>
    <dbReference type="NCBI Taxonomy" id="5949"/>
    <lineage>
        <taxon>Eukaryota</taxon>
        <taxon>Sar</taxon>
        <taxon>Alveolata</taxon>
        <taxon>Ciliophora</taxon>
        <taxon>Intramacronucleata</taxon>
        <taxon>Spirotrichea</taxon>
        <taxon>Stichotrichia</taxon>
        <taxon>Sporadotrichida</taxon>
        <taxon>Oxytrichidae</taxon>
        <taxon>Stylonychinae</taxon>
        <taxon>Stylonychia</taxon>
    </lineage>
</organism>
<evidence type="ECO:0000313" key="3">
    <source>
        <dbReference type="Proteomes" id="UP000039865"/>
    </source>
</evidence>
<keyword evidence="3" id="KW-1185">Reference proteome</keyword>
<proteinExistence type="predicted"/>